<dbReference type="EMBL" id="JAQOUE010000001">
    <property type="protein sequence ID" value="MDT7042750.1"/>
    <property type="molecule type" value="Genomic_DNA"/>
</dbReference>
<evidence type="ECO:0000313" key="2">
    <source>
        <dbReference type="Proteomes" id="UP001250932"/>
    </source>
</evidence>
<protein>
    <submittedName>
        <fullName evidence="1">Uncharacterized protein</fullName>
    </submittedName>
</protein>
<name>A0ABU3K8N0_9BACT</name>
<gene>
    <name evidence="1" type="ORF">PPG34_10340</name>
</gene>
<reference evidence="1 2" key="1">
    <citation type="journal article" date="2023" name="ISME J.">
        <title>Cultivation and genomic characterization of novel and ubiquitous marine nitrite-oxidizing bacteria from the Nitrospirales.</title>
        <authorList>
            <person name="Mueller A.J."/>
            <person name="Daebeler A."/>
            <person name="Herbold C.W."/>
            <person name="Kirkegaard R.H."/>
            <person name="Daims H."/>
        </authorList>
    </citation>
    <scope>NUCLEOTIDE SEQUENCE [LARGE SCALE GENOMIC DNA]</scope>
    <source>
        <strain evidence="1 2">EB</strain>
    </source>
</reference>
<organism evidence="1 2">
    <name type="scientific">Candidatus Nitronereus thalassa</name>
    <dbReference type="NCBI Taxonomy" id="3020898"/>
    <lineage>
        <taxon>Bacteria</taxon>
        <taxon>Pseudomonadati</taxon>
        <taxon>Nitrospirota</taxon>
        <taxon>Nitrospiria</taxon>
        <taxon>Nitrospirales</taxon>
        <taxon>Nitrospiraceae</taxon>
        <taxon>Candidatus Nitronereus</taxon>
    </lineage>
</organism>
<proteinExistence type="predicted"/>
<dbReference type="Proteomes" id="UP001250932">
    <property type="component" value="Unassembled WGS sequence"/>
</dbReference>
<keyword evidence="2" id="KW-1185">Reference proteome</keyword>
<comment type="caution">
    <text evidence="1">The sequence shown here is derived from an EMBL/GenBank/DDBJ whole genome shotgun (WGS) entry which is preliminary data.</text>
</comment>
<dbReference type="RefSeq" id="WP_313833202.1">
    <property type="nucleotide sequence ID" value="NZ_JAQOUE010000001.1"/>
</dbReference>
<accession>A0ABU3K8N0</accession>
<evidence type="ECO:0000313" key="1">
    <source>
        <dbReference type="EMBL" id="MDT7042750.1"/>
    </source>
</evidence>
<sequence length="121" mass="14011">MPIQDHQEQYIQITETVLRLYVLLNQYLDRCHDEAAKAAFPESEFQEHLRTTREKAAELLASNRIVKEKVAVESERILQLGVDWVARSSENGMNLQLAKERNILQIKTLTLSDLLAVFRSM</sequence>